<proteinExistence type="predicted"/>
<name>A0ABN6TW05_9NOCA</name>
<accession>A0ABN6TW05</accession>
<evidence type="ECO:0000256" key="2">
    <source>
        <dbReference type="ARBA" id="ARBA00023136"/>
    </source>
</evidence>
<dbReference type="PANTHER" id="PTHR37042">
    <property type="entry name" value="OUTER MEMBRANE PROTEIN RV1973"/>
    <property type="match status" value="1"/>
</dbReference>
<sequence>MTSMNGIRARILLAVLGVVVAAAAIVGGVNGYRYWDDRQAEQSRKDAVATAGRTVEAMFTYNPQTVDTELPKSADNLTGDFRTDYLTLIEKQIAPGAKEKQLTVTATTQAAGVISADRSHAQVLLFLNQVMTSKDTPQGTTTGSRVRVTLTKSDSHWLVSAVTPV</sequence>
<protein>
    <recommendedName>
        <fullName evidence="5">H domain protein</fullName>
    </recommendedName>
</protein>
<keyword evidence="4" id="KW-1185">Reference proteome</keyword>
<organism evidence="3 4">
    <name type="scientific">Nocardia sputorum</name>
    <dbReference type="NCBI Taxonomy" id="2984338"/>
    <lineage>
        <taxon>Bacteria</taxon>
        <taxon>Bacillati</taxon>
        <taxon>Actinomycetota</taxon>
        <taxon>Actinomycetes</taxon>
        <taxon>Mycobacteriales</taxon>
        <taxon>Nocardiaceae</taxon>
        <taxon>Nocardia</taxon>
    </lineage>
</organism>
<evidence type="ECO:0000256" key="1">
    <source>
        <dbReference type="ARBA" id="ARBA00004370"/>
    </source>
</evidence>
<evidence type="ECO:0000313" key="3">
    <source>
        <dbReference type="EMBL" id="BDT97224.1"/>
    </source>
</evidence>
<dbReference type="PANTHER" id="PTHR37042:SF4">
    <property type="entry name" value="OUTER MEMBRANE PROTEIN RV1973"/>
    <property type="match status" value="1"/>
</dbReference>
<evidence type="ECO:0008006" key="5">
    <source>
        <dbReference type="Google" id="ProtNLM"/>
    </source>
</evidence>
<dbReference type="EMBL" id="AP026978">
    <property type="protein sequence ID" value="BDT97224.1"/>
    <property type="molecule type" value="Genomic_DNA"/>
</dbReference>
<evidence type="ECO:0000313" key="4">
    <source>
        <dbReference type="Proteomes" id="UP001317870"/>
    </source>
</evidence>
<dbReference type="Proteomes" id="UP001317870">
    <property type="component" value="Chromosome"/>
</dbReference>
<reference evidence="3 4" key="1">
    <citation type="submission" date="2022-11" db="EMBL/GenBank/DDBJ databases">
        <title>Genome Sequencing of Nocardia sp. ON39_IFM12276 and assembly.</title>
        <authorList>
            <person name="Shimojima M."/>
            <person name="Toyokawa M."/>
            <person name="Uesaka K."/>
        </authorList>
    </citation>
    <scope>NUCLEOTIDE SEQUENCE [LARGE SCALE GENOMIC DNA]</scope>
    <source>
        <strain evidence="3 4">IFM 12276</strain>
    </source>
</reference>
<comment type="subcellular location">
    <subcellularLocation>
        <location evidence="1">Membrane</location>
    </subcellularLocation>
</comment>
<keyword evidence="2" id="KW-0472">Membrane</keyword>
<dbReference type="RefSeq" id="WP_281877163.1">
    <property type="nucleotide sequence ID" value="NZ_AP026978.1"/>
</dbReference>
<gene>
    <name evidence="3" type="ORF">IFM12276_02530</name>
</gene>